<evidence type="ECO:0000313" key="2">
    <source>
        <dbReference type="Proteomes" id="UP000265618"/>
    </source>
</evidence>
<keyword evidence="2" id="KW-1185">Reference proteome</keyword>
<protein>
    <submittedName>
        <fullName evidence="1">Uncharacterized protein</fullName>
    </submittedName>
</protein>
<accession>A0A9K3D150</accession>
<feature type="non-terminal residue" evidence="1">
    <location>
        <position position="1"/>
    </location>
</feature>
<gene>
    <name evidence="1" type="ORF">KIPB_007931</name>
</gene>
<dbReference type="AlphaFoldDB" id="A0A9K3D150"/>
<name>A0A9K3D150_9EUKA</name>
<dbReference type="Proteomes" id="UP000265618">
    <property type="component" value="Unassembled WGS sequence"/>
</dbReference>
<proteinExistence type="predicted"/>
<comment type="caution">
    <text evidence="1">The sequence shown here is derived from an EMBL/GenBank/DDBJ whole genome shotgun (WGS) entry which is preliminary data.</text>
</comment>
<dbReference type="EMBL" id="BDIP01002337">
    <property type="protein sequence ID" value="GIQ86136.1"/>
    <property type="molecule type" value="Genomic_DNA"/>
</dbReference>
<dbReference type="OrthoDB" id="69656at2759"/>
<organism evidence="1 2">
    <name type="scientific">Kipferlia bialata</name>
    <dbReference type="NCBI Taxonomy" id="797122"/>
    <lineage>
        <taxon>Eukaryota</taxon>
        <taxon>Metamonada</taxon>
        <taxon>Carpediemonas-like organisms</taxon>
        <taxon>Kipferlia</taxon>
    </lineage>
</organism>
<evidence type="ECO:0000313" key="1">
    <source>
        <dbReference type="EMBL" id="GIQ86136.1"/>
    </source>
</evidence>
<reference evidence="1 2" key="1">
    <citation type="journal article" date="2018" name="PLoS ONE">
        <title>The draft genome of Kipferlia bialata reveals reductive genome evolution in fornicate parasites.</title>
        <authorList>
            <person name="Tanifuji G."/>
            <person name="Takabayashi S."/>
            <person name="Kume K."/>
            <person name="Takagi M."/>
            <person name="Nakayama T."/>
            <person name="Kamikawa R."/>
            <person name="Inagaki Y."/>
            <person name="Hashimoto T."/>
        </authorList>
    </citation>
    <scope>NUCLEOTIDE SEQUENCE [LARGE SCALE GENOMIC DNA]</scope>
    <source>
        <strain evidence="1">NY0173</strain>
    </source>
</reference>
<sequence length="398" mass="44160">MQASTSADCATIDFLPNELEAFAEGLIKVSISAYDGAVGAAGKDTYEEADRLVSTMSDCLVRLLKTKAQALEIANRSSSLAKLLSYVDCPDCGVSLSALRVVTVVAKGGDASRLTLINDHGILVKLLKLLFSSYALAKQDMDTLLIQQNKDRVTTMAQTLRALYGSETNQIMFHTLYELGHLLSILGIVVRLAPVDPRAACQVAIPILPLFNKEYGVTHKLRNFLGHLLCPKFGDNLHKAKSAEPEEMRREHLKRAIGAIATEAFEPEHLWNKAGETEALEYMDAFVVKAASVSEEQLESSIRSSKTVFKADQEDFKRVALGGELFIDPVYVRAFNQNPLYNVQQERLMIDLLARVNTEFYEGFVVAATKNRRIADVPKHVDNLVLMLTALRHLYDRK</sequence>